<organism evidence="2 3">
    <name type="scientific">Candidatus Lachnoclostridium pullistercoris</name>
    <dbReference type="NCBI Taxonomy" id="2838632"/>
    <lineage>
        <taxon>Bacteria</taxon>
        <taxon>Bacillati</taxon>
        <taxon>Bacillota</taxon>
        <taxon>Clostridia</taxon>
        <taxon>Lachnospirales</taxon>
        <taxon>Lachnospiraceae</taxon>
    </lineage>
</organism>
<name>A0A9D2PF50_9FIRM</name>
<dbReference type="Pfam" id="PF13302">
    <property type="entry name" value="Acetyltransf_3"/>
    <property type="match status" value="1"/>
</dbReference>
<reference evidence="2" key="2">
    <citation type="submission" date="2021-04" db="EMBL/GenBank/DDBJ databases">
        <authorList>
            <person name="Gilroy R."/>
        </authorList>
    </citation>
    <scope>NUCLEOTIDE SEQUENCE</scope>
    <source>
        <strain evidence="2">CHK183-5548</strain>
    </source>
</reference>
<dbReference type="EMBL" id="DWWL01000084">
    <property type="protein sequence ID" value="HJC48896.1"/>
    <property type="molecule type" value="Genomic_DNA"/>
</dbReference>
<dbReference type="SUPFAM" id="SSF55729">
    <property type="entry name" value="Acyl-CoA N-acyltransferases (Nat)"/>
    <property type="match status" value="1"/>
</dbReference>
<accession>A0A9D2PF50</accession>
<evidence type="ECO:0000313" key="3">
    <source>
        <dbReference type="Proteomes" id="UP000823883"/>
    </source>
</evidence>
<evidence type="ECO:0000259" key="1">
    <source>
        <dbReference type="PROSITE" id="PS51186"/>
    </source>
</evidence>
<reference evidence="2" key="1">
    <citation type="journal article" date="2021" name="PeerJ">
        <title>Extensive microbial diversity within the chicken gut microbiome revealed by metagenomics and culture.</title>
        <authorList>
            <person name="Gilroy R."/>
            <person name="Ravi A."/>
            <person name="Getino M."/>
            <person name="Pursley I."/>
            <person name="Horton D.L."/>
            <person name="Alikhan N.F."/>
            <person name="Baker D."/>
            <person name="Gharbi K."/>
            <person name="Hall N."/>
            <person name="Watson M."/>
            <person name="Adriaenssens E.M."/>
            <person name="Foster-Nyarko E."/>
            <person name="Jarju S."/>
            <person name="Secka A."/>
            <person name="Antonio M."/>
            <person name="Oren A."/>
            <person name="Chaudhuri R.R."/>
            <person name="La Ragione R."/>
            <person name="Hildebrand F."/>
            <person name="Pallen M.J."/>
        </authorList>
    </citation>
    <scope>NUCLEOTIDE SEQUENCE</scope>
    <source>
        <strain evidence="2">CHK183-5548</strain>
    </source>
</reference>
<gene>
    <name evidence="2" type="ORF">IAA04_12680</name>
</gene>
<dbReference type="Gene3D" id="3.40.630.30">
    <property type="match status" value="1"/>
</dbReference>
<dbReference type="InterPro" id="IPR016181">
    <property type="entry name" value="Acyl_CoA_acyltransferase"/>
</dbReference>
<dbReference type="PANTHER" id="PTHR43792:SF1">
    <property type="entry name" value="N-ACETYLTRANSFERASE DOMAIN-CONTAINING PROTEIN"/>
    <property type="match status" value="1"/>
</dbReference>
<dbReference type="PROSITE" id="PS51186">
    <property type="entry name" value="GNAT"/>
    <property type="match status" value="1"/>
</dbReference>
<dbReference type="InterPro" id="IPR051531">
    <property type="entry name" value="N-acetyltransferase"/>
</dbReference>
<dbReference type="AlphaFoldDB" id="A0A9D2PF50"/>
<dbReference type="PANTHER" id="PTHR43792">
    <property type="entry name" value="GNAT FAMILY, PUTATIVE (AFU_ORTHOLOGUE AFUA_3G00765)-RELATED-RELATED"/>
    <property type="match status" value="1"/>
</dbReference>
<dbReference type="Proteomes" id="UP000823883">
    <property type="component" value="Unassembled WGS sequence"/>
</dbReference>
<feature type="domain" description="N-acetyltransferase" evidence="1">
    <location>
        <begin position="84"/>
        <end position="232"/>
    </location>
</feature>
<dbReference type="InterPro" id="IPR000182">
    <property type="entry name" value="GNAT_dom"/>
</dbReference>
<proteinExistence type="predicted"/>
<dbReference type="GO" id="GO:0016747">
    <property type="term" value="F:acyltransferase activity, transferring groups other than amino-acyl groups"/>
    <property type="evidence" value="ECO:0007669"/>
    <property type="project" value="InterPro"/>
</dbReference>
<evidence type="ECO:0000313" key="2">
    <source>
        <dbReference type="EMBL" id="HJC48896.1"/>
    </source>
</evidence>
<protein>
    <submittedName>
        <fullName evidence="2">GNAT family N-acetyltransferase</fullName>
    </submittedName>
</protein>
<sequence length="241" mass="27066">MREERSIVVDGISRTVVISDEREALLAADAAGRASVAVWDGTAGEFLPALFAVERPEDADEELLERAVRRKLGLPWVIAVTKRLLIREFTEEDFAEIPKNESAGPGDGIFSDREKLSAYIRQQYGFCQYGIWAAVERESGRLAGKLGFSPAEGEDGLEIGYHIFKPWRGKGYALEGCLAALAWEERELNLPVRARIKRENIPSLCLAERLGFVREREENGLVILLREPQKTEKEPPRDSCH</sequence>
<comment type="caution">
    <text evidence="2">The sequence shown here is derived from an EMBL/GenBank/DDBJ whole genome shotgun (WGS) entry which is preliminary data.</text>
</comment>